<reference evidence="8 9" key="2">
    <citation type="submission" date="2009-02" db="EMBL/GenBank/DDBJ databases">
        <title>Draft genome sequence of Holdemania filiformis DSM 12042.</title>
        <authorList>
            <person name="Sudarsanam P."/>
            <person name="Ley R."/>
            <person name="Guruge J."/>
            <person name="Turnbaugh P.J."/>
            <person name="Mahowald M."/>
            <person name="Liep D."/>
            <person name="Gordon J."/>
        </authorList>
    </citation>
    <scope>NUCLEOTIDE SEQUENCE [LARGE SCALE GENOMIC DNA]</scope>
    <source>
        <strain evidence="8 9">DSM 12042</strain>
    </source>
</reference>
<gene>
    <name evidence="8" type="ORF">HOLDEFILI_00519</name>
</gene>
<evidence type="ECO:0000313" key="9">
    <source>
        <dbReference type="Proteomes" id="UP000005950"/>
    </source>
</evidence>
<dbReference type="Pfam" id="PF13474">
    <property type="entry name" value="SnoaL_3"/>
    <property type="match status" value="1"/>
</dbReference>
<reference evidence="8 9" key="1">
    <citation type="submission" date="2008-12" db="EMBL/GenBank/DDBJ databases">
        <authorList>
            <person name="Fulton L."/>
            <person name="Clifton S."/>
            <person name="Fulton B."/>
            <person name="Xu J."/>
            <person name="Minx P."/>
            <person name="Pepin K.H."/>
            <person name="Johnson M."/>
            <person name="Bhonagiri V."/>
            <person name="Nash W.E."/>
            <person name="Mardis E.R."/>
            <person name="Wilson R.K."/>
        </authorList>
    </citation>
    <scope>NUCLEOTIDE SEQUENCE [LARGE SCALE GENOMIC DNA]</scope>
    <source>
        <strain evidence="8 9">DSM 12042</strain>
    </source>
</reference>
<dbReference type="SUPFAM" id="SSF54427">
    <property type="entry name" value="NTF2-like"/>
    <property type="match status" value="1"/>
</dbReference>
<dbReference type="InterPro" id="IPR052162">
    <property type="entry name" value="Sensor_kinase/Photoreceptor"/>
</dbReference>
<evidence type="ECO:0000313" key="8">
    <source>
        <dbReference type="EMBL" id="EEF69305.1"/>
    </source>
</evidence>
<dbReference type="EMBL" id="ACCF01000035">
    <property type="protein sequence ID" value="EEF69305.1"/>
    <property type="molecule type" value="Genomic_DNA"/>
</dbReference>
<dbReference type="InterPro" id="IPR000014">
    <property type="entry name" value="PAS"/>
</dbReference>
<dbReference type="NCBIfam" id="TIGR00229">
    <property type="entry name" value="sensory_box"/>
    <property type="match status" value="1"/>
</dbReference>
<dbReference type="Pfam" id="PF08447">
    <property type="entry name" value="PAS_3"/>
    <property type="match status" value="1"/>
</dbReference>
<evidence type="ECO:0000256" key="1">
    <source>
        <dbReference type="ARBA" id="ARBA00000085"/>
    </source>
</evidence>
<dbReference type="PROSITE" id="PS50113">
    <property type="entry name" value="PAC"/>
    <property type="match status" value="1"/>
</dbReference>
<dbReference type="RefSeq" id="WP_006057730.1">
    <property type="nucleotide sequence ID" value="NZ_GG657552.1"/>
</dbReference>
<dbReference type="Gene3D" id="3.30.450.20">
    <property type="entry name" value="PAS domain"/>
    <property type="match status" value="1"/>
</dbReference>
<dbReference type="Proteomes" id="UP000005950">
    <property type="component" value="Unassembled WGS sequence"/>
</dbReference>
<evidence type="ECO:0000256" key="5">
    <source>
        <dbReference type="ARBA" id="ARBA00022777"/>
    </source>
</evidence>
<accession>B9Y3Y9</accession>
<protein>
    <recommendedName>
        <fullName evidence="2">histidine kinase</fullName>
        <ecNumber evidence="2">2.7.13.3</ecNumber>
    </recommendedName>
</protein>
<evidence type="ECO:0000259" key="7">
    <source>
        <dbReference type="PROSITE" id="PS50113"/>
    </source>
</evidence>
<keyword evidence="4" id="KW-0808">Transferase</keyword>
<dbReference type="InterPro" id="IPR032710">
    <property type="entry name" value="NTF2-like_dom_sf"/>
</dbReference>
<feature type="domain" description="PAC" evidence="7">
    <location>
        <begin position="224"/>
        <end position="275"/>
    </location>
</feature>
<dbReference type="InterPro" id="IPR035965">
    <property type="entry name" value="PAS-like_dom_sf"/>
</dbReference>
<keyword evidence="5" id="KW-0418">Kinase</keyword>
<dbReference type="GO" id="GO:0004673">
    <property type="term" value="F:protein histidine kinase activity"/>
    <property type="evidence" value="ECO:0007669"/>
    <property type="project" value="UniProtKB-EC"/>
</dbReference>
<dbReference type="InterPro" id="IPR000700">
    <property type="entry name" value="PAS-assoc_C"/>
</dbReference>
<evidence type="ECO:0000259" key="6">
    <source>
        <dbReference type="PROSITE" id="PS50112"/>
    </source>
</evidence>
<dbReference type="CDD" id="cd00130">
    <property type="entry name" value="PAS"/>
    <property type="match status" value="1"/>
</dbReference>
<dbReference type="PROSITE" id="PS50112">
    <property type="entry name" value="PAS"/>
    <property type="match status" value="1"/>
</dbReference>
<evidence type="ECO:0000256" key="4">
    <source>
        <dbReference type="ARBA" id="ARBA00022679"/>
    </source>
</evidence>
<organism evidence="8 9">
    <name type="scientific">Holdemania filiformis DSM 12042</name>
    <dbReference type="NCBI Taxonomy" id="545696"/>
    <lineage>
        <taxon>Bacteria</taxon>
        <taxon>Bacillati</taxon>
        <taxon>Bacillota</taxon>
        <taxon>Erysipelotrichia</taxon>
        <taxon>Erysipelotrichales</taxon>
        <taxon>Erysipelotrichaceae</taxon>
        <taxon>Holdemania</taxon>
    </lineage>
</organism>
<dbReference type="eggNOG" id="COG2202">
    <property type="taxonomic scope" value="Bacteria"/>
</dbReference>
<dbReference type="InterPro" id="IPR037401">
    <property type="entry name" value="SnoaL-like"/>
</dbReference>
<comment type="caution">
    <text evidence="8">The sequence shown here is derived from an EMBL/GenBank/DDBJ whole genome shotgun (WGS) entry which is preliminary data.</text>
</comment>
<dbReference type="InterPro" id="IPR013655">
    <property type="entry name" value="PAS_fold_3"/>
</dbReference>
<dbReference type="Gene3D" id="3.10.450.50">
    <property type="match status" value="1"/>
</dbReference>
<dbReference type="SMART" id="SM00086">
    <property type="entry name" value="PAC"/>
    <property type="match status" value="1"/>
</dbReference>
<dbReference type="AlphaFoldDB" id="B9Y3Y9"/>
<dbReference type="STRING" id="545696.HOLDEFILI_00519"/>
<feature type="domain" description="PAS" evidence="6">
    <location>
        <begin position="269"/>
        <end position="327"/>
    </location>
</feature>
<keyword evidence="3" id="KW-0597">Phosphoprotein</keyword>
<feature type="non-terminal residue" evidence="8">
    <location>
        <position position="327"/>
    </location>
</feature>
<dbReference type="InterPro" id="IPR001610">
    <property type="entry name" value="PAC"/>
</dbReference>
<sequence>MGDQERNCEKIVRAFCNAWFETQDVGKTAGFLCADIDFIGTGEQEFARGLDAMRAYIITDIQELDEPFSVAFPVMKCRLLQADLGSVFTEMILQNSQYAWHLRGFFILRRQREGWRILSLHFAEPGRSQQRGEHYPQTLVVERLRRQREELLNDTLPGGMMGGYIAEDFPFYFINDQMLAYLGYQDEAEFIADIQGKIINCMHPDDRRRVDAEVIAQLETGDEYTVEYRMKKQDGSYIWVHDLGRRLRAEDGRPAISSVCYDITAQIQAQEEVLRLYNNIPGAVFRCRYDETLSLVSANDGLFDFIGYTRAEFAELGNQLAAIIEPE</sequence>
<comment type="catalytic activity">
    <reaction evidence="1">
        <text>ATP + protein L-histidine = ADP + protein N-phospho-L-histidine.</text>
        <dbReference type="EC" id="2.7.13.3"/>
    </reaction>
</comment>
<dbReference type="SUPFAM" id="SSF55785">
    <property type="entry name" value="PYP-like sensor domain (PAS domain)"/>
    <property type="match status" value="1"/>
</dbReference>
<dbReference type="PANTHER" id="PTHR43304:SF1">
    <property type="entry name" value="PAC DOMAIN-CONTAINING PROTEIN"/>
    <property type="match status" value="1"/>
</dbReference>
<dbReference type="HOGENOM" id="CLU_851290_0_0_9"/>
<proteinExistence type="predicted"/>
<evidence type="ECO:0000256" key="2">
    <source>
        <dbReference type="ARBA" id="ARBA00012438"/>
    </source>
</evidence>
<dbReference type="PANTHER" id="PTHR43304">
    <property type="entry name" value="PHYTOCHROME-LIKE PROTEIN CPH1"/>
    <property type="match status" value="1"/>
</dbReference>
<dbReference type="EC" id="2.7.13.3" evidence="2"/>
<name>B9Y3Y9_9FIRM</name>
<evidence type="ECO:0000256" key="3">
    <source>
        <dbReference type="ARBA" id="ARBA00022553"/>
    </source>
</evidence>